<proteinExistence type="inferred from homology"/>
<dbReference type="PROSITE" id="PS00187">
    <property type="entry name" value="TPP_ENZYMES"/>
    <property type="match status" value="1"/>
</dbReference>
<dbReference type="InterPro" id="IPR012001">
    <property type="entry name" value="Thiamin_PyroP_enz_TPP-bd_dom"/>
</dbReference>
<dbReference type="Gene3D" id="3.40.50.1220">
    <property type="entry name" value="TPP-binding domain"/>
    <property type="match status" value="1"/>
</dbReference>
<protein>
    <submittedName>
        <fullName evidence="8">Acetolactate synthase-1/2/3 large subunit</fullName>
    </submittedName>
</protein>
<evidence type="ECO:0000259" key="5">
    <source>
        <dbReference type="Pfam" id="PF00205"/>
    </source>
</evidence>
<dbReference type="PANTHER" id="PTHR18968:SF129">
    <property type="entry name" value="ACETOLACTATE SYNTHASE"/>
    <property type="match status" value="1"/>
</dbReference>
<dbReference type="GO" id="GO:0009097">
    <property type="term" value="P:isoleucine biosynthetic process"/>
    <property type="evidence" value="ECO:0007669"/>
    <property type="project" value="TreeGrafter"/>
</dbReference>
<dbReference type="OrthoDB" id="4494979at2"/>
<keyword evidence="3 4" id="KW-0786">Thiamine pyrophosphate</keyword>
<reference evidence="9" key="1">
    <citation type="submission" date="2016-11" db="EMBL/GenBank/DDBJ databases">
        <authorList>
            <person name="Varghese N."/>
            <person name="Submissions S."/>
        </authorList>
    </citation>
    <scope>NUCLEOTIDE SEQUENCE [LARGE SCALE GENOMIC DNA]</scope>
    <source>
        <strain evidence="9">DSM 100566</strain>
    </source>
</reference>
<evidence type="ECO:0000256" key="2">
    <source>
        <dbReference type="ARBA" id="ARBA00022679"/>
    </source>
</evidence>
<evidence type="ECO:0000256" key="1">
    <source>
        <dbReference type="ARBA" id="ARBA00007812"/>
    </source>
</evidence>
<feature type="domain" description="Thiamine pyrophosphate enzyme TPP-binding" evidence="6">
    <location>
        <begin position="380"/>
        <end position="525"/>
    </location>
</feature>
<dbReference type="Proteomes" id="UP000184144">
    <property type="component" value="Unassembled WGS sequence"/>
</dbReference>
<name>A0A1M4V9V9_9RHOB</name>
<dbReference type="STRING" id="1486859.SAMN05444273_102179"/>
<keyword evidence="2" id="KW-0808">Transferase</keyword>
<dbReference type="GO" id="GO:0050660">
    <property type="term" value="F:flavin adenine dinucleotide binding"/>
    <property type="evidence" value="ECO:0007669"/>
    <property type="project" value="TreeGrafter"/>
</dbReference>
<dbReference type="PANTHER" id="PTHR18968">
    <property type="entry name" value="THIAMINE PYROPHOSPHATE ENZYMES"/>
    <property type="match status" value="1"/>
</dbReference>
<dbReference type="GO" id="GO:0009099">
    <property type="term" value="P:L-valine biosynthetic process"/>
    <property type="evidence" value="ECO:0007669"/>
    <property type="project" value="TreeGrafter"/>
</dbReference>
<dbReference type="InterPro" id="IPR011766">
    <property type="entry name" value="TPP_enzyme_TPP-bd"/>
</dbReference>
<gene>
    <name evidence="8" type="ORF">SAMN05444273_102179</name>
</gene>
<dbReference type="EMBL" id="FQUV01000002">
    <property type="protein sequence ID" value="SHE65745.1"/>
    <property type="molecule type" value="Genomic_DNA"/>
</dbReference>
<accession>A0A1M4V9V9</accession>
<keyword evidence="9" id="KW-1185">Reference proteome</keyword>
<dbReference type="InterPro" id="IPR045229">
    <property type="entry name" value="TPP_enz"/>
</dbReference>
<dbReference type="Pfam" id="PF02775">
    <property type="entry name" value="TPP_enzyme_C"/>
    <property type="match status" value="1"/>
</dbReference>
<evidence type="ECO:0000313" key="9">
    <source>
        <dbReference type="Proteomes" id="UP000184144"/>
    </source>
</evidence>
<dbReference type="GO" id="GO:0000287">
    <property type="term" value="F:magnesium ion binding"/>
    <property type="evidence" value="ECO:0007669"/>
    <property type="project" value="InterPro"/>
</dbReference>
<dbReference type="GO" id="GO:0003984">
    <property type="term" value="F:acetolactate synthase activity"/>
    <property type="evidence" value="ECO:0007669"/>
    <property type="project" value="TreeGrafter"/>
</dbReference>
<dbReference type="Pfam" id="PF00205">
    <property type="entry name" value="TPP_enzyme_M"/>
    <property type="match status" value="1"/>
</dbReference>
<dbReference type="Pfam" id="PF02776">
    <property type="entry name" value="TPP_enzyme_N"/>
    <property type="match status" value="1"/>
</dbReference>
<dbReference type="SUPFAM" id="SSF52467">
    <property type="entry name" value="DHS-like NAD/FAD-binding domain"/>
    <property type="match status" value="1"/>
</dbReference>
<dbReference type="AlphaFoldDB" id="A0A1M4V9V9"/>
<evidence type="ECO:0000256" key="4">
    <source>
        <dbReference type="RuleBase" id="RU362132"/>
    </source>
</evidence>
<dbReference type="GO" id="GO:0030976">
    <property type="term" value="F:thiamine pyrophosphate binding"/>
    <property type="evidence" value="ECO:0007669"/>
    <property type="project" value="InterPro"/>
</dbReference>
<dbReference type="RefSeq" id="WP_073140970.1">
    <property type="nucleotide sequence ID" value="NZ_FQUV01000002.1"/>
</dbReference>
<evidence type="ECO:0000259" key="7">
    <source>
        <dbReference type="Pfam" id="PF02776"/>
    </source>
</evidence>
<feature type="domain" description="Thiamine pyrophosphate enzyme N-terminal TPP-binding" evidence="7">
    <location>
        <begin position="6"/>
        <end position="119"/>
    </location>
</feature>
<sequence>MGSPKRAADLLAERLFEAGCRHAFGMPGGEVLTLVDALEKAGIEFVLCKHENAAGFMAEGVHHVNGAPAILVATVGPGAMNGVNVVANAHQERVPMIVLTGCVDPDEALTYTHQVLDHQRVFDEITKATFTLTAEGADIVADKAVGIATERRGGPVHIDVPISVADEVAAPKLRRRAPAGRTAPVADDLALARAWLDGAERPVIIAGLDVLYDDSAAELLRFVEALGAPVITTYKAKGVIPETHPLALGGAGLSPLADTHLLPLVRQADLVICVGYDPIEMRPGWREVWDPDQVRVIDISAAPNHHYMHQAGLSFICDTGAALRALAASGAARDTWPEGEVAATKSALAAAFPTDETWGPAAIIATCRDTLPKDAIATVDSGAHRILLSQMWTCHAPRTLLQSSALCTMGCAVPLAMGAKYADPTRCVVSFSGDAGALMVAGEWSTAKEHGLNTIFVVFVDRSLSLIELKQRQRQMGNAGVDFDAHDFAAIGRAFGGEGHTVTSRAQLQDALTAAMQAETFTVIAAVIDRKAYDGRI</sequence>
<dbReference type="Gene3D" id="3.40.50.970">
    <property type="match status" value="2"/>
</dbReference>
<dbReference type="CDD" id="cd07035">
    <property type="entry name" value="TPP_PYR_POX_like"/>
    <property type="match status" value="1"/>
</dbReference>
<dbReference type="FunFam" id="3.40.50.970:FF:000007">
    <property type="entry name" value="Acetolactate synthase"/>
    <property type="match status" value="1"/>
</dbReference>
<organism evidence="8 9">
    <name type="scientific">Litoreibacter ascidiaceicola</name>
    <dbReference type="NCBI Taxonomy" id="1486859"/>
    <lineage>
        <taxon>Bacteria</taxon>
        <taxon>Pseudomonadati</taxon>
        <taxon>Pseudomonadota</taxon>
        <taxon>Alphaproteobacteria</taxon>
        <taxon>Rhodobacterales</taxon>
        <taxon>Roseobacteraceae</taxon>
        <taxon>Litoreibacter</taxon>
    </lineage>
</organism>
<comment type="similarity">
    <text evidence="1 4">Belongs to the TPP enzyme family.</text>
</comment>
<feature type="domain" description="Thiamine pyrophosphate enzyme central" evidence="5">
    <location>
        <begin position="192"/>
        <end position="326"/>
    </location>
</feature>
<dbReference type="GO" id="GO:0005948">
    <property type="term" value="C:acetolactate synthase complex"/>
    <property type="evidence" value="ECO:0007669"/>
    <property type="project" value="TreeGrafter"/>
</dbReference>
<dbReference type="InterPro" id="IPR029061">
    <property type="entry name" value="THDP-binding"/>
</dbReference>
<dbReference type="InterPro" id="IPR012000">
    <property type="entry name" value="Thiamin_PyroP_enz_cen_dom"/>
</dbReference>
<dbReference type="SUPFAM" id="SSF52518">
    <property type="entry name" value="Thiamin diphosphate-binding fold (THDP-binding)"/>
    <property type="match status" value="2"/>
</dbReference>
<evidence type="ECO:0000256" key="3">
    <source>
        <dbReference type="ARBA" id="ARBA00023052"/>
    </source>
</evidence>
<evidence type="ECO:0000259" key="6">
    <source>
        <dbReference type="Pfam" id="PF02775"/>
    </source>
</evidence>
<evidence type="ECO:0000313" key="8">
    <source>
        <dbReference type="EMBL" id="SHE65745.1"/>
    </source>
</evidence>
<dbReference type="InterPro" id="IPR029035">
    <property type="entry name" value="DHS-like_NAD/FAD-binding_dom"/>
</dbReference>
<dbReference type="InterPro" id="IPR000399">
    <property type="entry name" value="TPP-bd_CS"/>
</dbReference>